<gene>
    <name evidence="7" type="ORF">SAMN05443637_112188</name>
</gene>
<dbReference type="OrthoDB" id="3173376at2"/>
<keyword evidence="5" id="KW-0812">Transmembrane</keyword>
<keyword evidence="8" id="KW-1185">Reference proteome</keyword>
<dbReference type="InterPro" id="IPR009057">
    <property type="entry name" value="Homeodomain-like_sf"/>
</dbReference>
<dbReference type="PANTHER" id="PTHR30055:SF234">
    <property type="entry name" value="HTH-TYPE TRANSCRIPTIONAL REGULATOR BETI"/>
    <property type="match status" value="1"/>
</dbReference>
<evidence type="ECO:0000256" key="4">
    <source>
        <dbReference type="PROSITE-ProRule" id="PRU00335"/>
    </source>
</evidence>
<evidence type="ECO:0000256" key="1">
    <source>
        <dbReference type="ARBA" id="ARBA00023015"/>
    </source>
</evidence>
<accession>A0A1M6VKH0</accession>
<protein>
    <submittedName>
        <fullName evidence="7">Transcriptional regulator, TetR family</fullName>
    </submittedName>
</protein>
<keyword evidence="5" id="KW-1133">Transmembrane helix</keyword>
<dbReference type="PANTHER" id="PTHR30055">
    <property type="entry name" value="HTH-TYPE TRANSCRIPTIONAL REGULATOR RUTR"/>
    <property type="match status" value="1"/>
</dbReference>
<dbReference type="PROSITE" id="PS50977">
    <property type="entry name" value="HTH_TETR_2"/>
    <property type="match status" value="1"/>
</dbReference>
<feature type="domain" description="HTH tetR-type" evidence="6">
    <location>
        <begin position="14"/>
        <end position="74"/>
    </location>
</feature>
<dbReference type="EMBL" id="FRAP01000012">
    <property type="protein sequence ID" value="SHK82047.1"/>
    <property type="molecule type" value="Genomic_DNA"/>
</dbReference>
<evidence type="ECO:0000256" key="2">
    <source>
        <dbReference type="ARBA" id="ARBA00023125"/>
    </source>
</evidence>
<dbReference type="InterPro" id="IPR050109">
    <property type="entry name" value="HTH-type_TetR-like_transc_reg"/>
</dbReference>
<dbReference type="PRINTS" id="PR00455">
    <property type="entry name" value="HTHTETR"/>
</dbReference>
<dbReference type="Gene3D" id="1.10.357.10">
    <property type="entry name" value="Tetracycline Repressor, domain 2"/>
    <property type="match status" value="1"/>
</dbReference>
<keyword evidence="1" id="KW-0805">Transcription regulation</keyword>
<dbReference type="Pfam" id="PF00440">
    <property type="entry name" value="TetR_N"/>
    <property type="match status" value="1"/>
</dbReference>
<dbReference type="STRING" id="1848.SAMN05443637_112188"/>
<name>A0A1M6VKH0_PSETH</name>
<sequence>MPAGKTDGRRQRGDSTRRAIVEATIDVLATDGFDGLTLREVAARAGVSPAAATYHFGTVDALVAAVLQELDERATRRLADLTERSRAGELSLLDACTTYLADLFGPGRSLALTQLEIRLRAARAPGAHPQVPPVHHDRQVIDLITTYTGDRRQAHELFLAVFGFATLGVLAPAPPGTDAVRNYMAGLLARHGLLDTDAPTGGAP</sequence>
<dbReference type="GO" id="GO:0000976">
    <property type="term" value="F:transcription cis-regulatory region binding"/>
    <property type="evidence" value="ECO:0007669"/>
    <property type="project" value="TreeGrafter"/>
</dbReference>
<dbReference type="SUPFAM" id="SSF46689">
    <property type="entry name" value="Homeodomain-like"/>
    <property type="match status" value="1"/>
</dbReference>
<keyword evidence="5" id="KW-0472">Membrane</keyword>
<keyword evidence="3" id="KW-0804">Transcription</keyword>
<reference evidence="7 8" key="1">
    <citation type="submission" date="2016-11" db="EMBL/GenBank/DDBJ databases">
        <authorList>
            <person name="Jaros S."/>
            <person name="Januszkiewicz K."/>
            <person name="Wedrychowicz H."/>
        </authorList>
    </citation>
    <scope>NUCLEOTIDE SEQUENCE [LARGE SCALE GENOMIC DNA]</scope>
    <source>
        <strain evidence="7 8">DSM 43832</strain>
    </source>
</reference>
<organism evidence="7 8">
    <name type="scientific">Pseudonocardia thermophila</name>
    <dbReference type="NCBI Taxonomy" id="1848"/>
    <lineage>
        <taxon>Bacteria</taxon>
        <taxon>Bacillati</taxon>
        <taxon>Actinomycetota</taxon>
        <taxon>Actinomycetes</taxon>
        <taxon>Pseudonocardiales</taxon>
        <taxon>Pseudonocardiaceae</taxon>
        <taxon>Pseudonocardia</taxon>
    </lineage>
</organism>
<dbReference type="Proteomes" id="UP000184363">
    <property type="component" value="Unassembled WGS sequence"/>
</dbReference>
<feature type="transmembrane region" description="Helical" evidence="5">
    <location>
        <begin position="157"/>
        <end position="174"/>
    </location>
</feature>
<dbReference type="GO" id="GO:0003700">
    <property type="term" value="F:DNA-binding transcription factor activity"/>
    <property type="evidence" value="ECO:0007669"/>
    <property type="project" value="TreeGrafter"/>
</dbReference>
<dbReference type="AlphaFoldDB" id="A0A1M6VKH0"/>
<feature type="DNA-binding region" description="H-T-H motif" evidence="4">
    <location>
        <begin position="37"/>
        <end position="56"/>
    </location>
</feature>
<dbReference type="RefSeq" id="WP_073458053.1">
    <property type="nucleotide sequence ID" value="NZ_CALGVN010000021.1"/>
</dbReference>
<evidence type="ECO:0000259" key="6">
    <source>
        <dbReference type="PROSITE" id="PS50977"/>
    </source>
</evidence>
<evidence type="ECO:0000256" key="3">
    <source>
        <dbReference type="ARBA" id="ARBA00023163"/>
    </source>
</evidence>
<evidence type="ECO:0000256" key="5">
    <source>
        <dbReference type="SAM" id="Phobius"/>
    </source>
</evidence>
<keyword evidence="2 4" id="KW-0238">DNA-binding</keyword>
<evidence type="ECO:0000313" key="7">
    <source>
        <dbReference type="EMBL" id="SHK82047.1"/>
    </source>
</evidence>
<proteinExistence type="predicted"/>
<dbReference type="InterPro" id="IPR001647">
    <property type="entry name" value="HTH_TetR"/>
</dbReference>
<evidence type="ECO:0000313" key="8">
    <source>
        <dbReference type="Proteomes" id="UP000184363"/>
    </source>
</evidence>